<comment type="cofactor">
    <cofactor evidence="1">
        <name>Zn(2+)</name>
        <dbReference type="ChEBI" id="CHEBI:29105"/>
    </cofactor>
</comment>
<accession>A0A5C5ZKN7</accession>
<dbReference type="PANTHER" id="PTHR13325">
    <property type="entry name" value="PROTEASE M50 MEMBRANE-BOUND TRANSCRIPTION FACTOR SITE 2 PROTEASE"/>
    <property type="match status" value="1"/>
</dbReference>
<evidence type="ECO:0000256" key="3">
    <source>
        <dbReference type="ARBA" id="ARBA00007931"/>
    </source>
</evidence>
<comment type="caution">
    <text evidence="11">The sequence shown here is derived from an EMBL/GenBank/DDBJ whole genome shotgun (WGS) entry which is preliminary data.</text>
</comment>
<protein>
    <submittedName>
        <fullName evidence="11">Peptidase family M50</fullName>
    </submittedName>
</protein>
<evidence type="ECO:0000256" key="2">
    <source>
        <dbReference type="ARBA" id="ARBA00004127"/>
    </source>
</evidence>
<evidence type="ECO:0000256" key="7">
    <source>
        <dbReference type="SAM" id="Coils"/>
    </source>
</evidence>
<evidence type="ECO:0000256" key="6">
    <source>
        <dbReference type="ARBA" id="ARBA00023136"/>
    </source>
</evidence>
<dbReference type="Pfam" id="PF02163">
    <property type="entry name" value="Peptidase_M50"/>
    <property type="match status" value="1"/>
</dbReference>
<keyword evidence="5 9" id="KW-1133">Transmembrane helix</keyword>
<dbReference type="EMBL" id="SJPM01000023">
    <property type="protein sequence ID" value="TWT87939.1"/>
    <property type="molecule type" value="Genomic_DNA"/>
</dbReference>
<reference evidence="11 12" key="1">
    <citation type="submission" date="2019-02" db="EMBL/GenBank/DDBJ databases">
        <title>Deep-cultivation of Planctomycetes and their phenomic and genomic characterization uncovers novel biology.</title>
        <authorList>
            <person name="Wiegand S."/>
            <person name="Jogler M."/>
            <person name="Boedeker C."/>
            <person name="Pinto D."/>
            <person name="Vollmers J."/>
            <person name="Rivas-Marin E."/>
            <person name="Kohn T."/>
            <person name="Peeters S.H."/>
            <person name="Heuer A."/>
            <person name="Rast P."/>
            <person name="Oberbeckmann S."/>
            <person name="Bunk B."/>
            <person name="Jeske O."/>
            <person name="Meyerdierks A."/>
            <person name="Storesund J.E."/>
            <person name="Kallscheuer N."/>
            <person name="Luecker S."/>
            <person name="Lage O.M."/>
            <person name="Pohl T."/>
            <person name="Merkel B.J."/>
            <person name="Hornburger P."/>
            <person name="Mueller R.-W."/>
            <person name="Bruemmer F."/>
            <person name="Labrenz M."/>
            <person name="Spormann A.M."/>
            <person name="Op Den Camp H."/>
            <person name="Overmann J."/>
            <person name="Amann R."/>
            <person name="Jetten M.S.M."/>
            <person name="Mascher T."/>
            <person name="Medema M.H."/>
            <person name="Devos D.P."/>
            <person name="Kaster A.-K."/>
            <person name="Ovreas L."/>
            <person name="Rohde M."/>
            <person name="Galperin M.Y."/>
            <person name="Jogler C."/>
        </authorList>
    </citation>
    <scope>NUCLEOTIDE SEQUENCE [LARGE SCALE GENOMIC DNA]</scope>
    <source>
        <strain evidence="11 12">Pla100</strain>
    </source>
</reference>
<feature type="domain" description="Peptidase M50" evidence="10">
    <location>
        <begin position="301"/>
        <end position="484"/>
    </location>
</feature>
<dbReference type="CDD" id="cd05709">
    <property type="entry name" value="S2P-M50"/>
    <property type="match status" value="1"/>
</dbReference>
<comment type="similarity">
    <text evidence="3">Belongs to the peptidase M50B family.</text>
</comment>
<feature type="region of interest" description="Disordered" evidence="8">
    <location>
        <begin position="743"/>
        <end position="770"/>
    </location>
</feature>
<dbReference type="GO" id="GO:0005737">
    <property type="term" value="C:cytoplasm"/>
    <property type="evidence" value="ECO:0007669"/>
    <property type="project" value="TreeGrafter"/>
</dbReference>
<feature type="transmembrane region" description="Helical" evidence="9">
    <location>
        <begin position="533"/>
        <end position="556"/>
    </location>
</feature>
<evidence type="ECO:0000256" key="5">
    <source>
        <dbReference type="ARBA" id="ARBA00022989"/>
    </source>
</evidence>
<evidence type="ECO:0000256" key="9">
    <source>
        <dbReference type="SAM" id="Phobius"/>
    </source>
</evidence>
<keyword evidence="12" id="KW-1185">Reference proteome</keyword>
<dbReference type="RefSeq" id="WP_231603707.1">
    <property type="nucleotide sequence ID" value="NZ_SJPM01000023.1"/>
</dbReference>
<dbReference type="InterPro" id="IPR001193">
    <property type="entry name" value="MBTPS2"/>
</dbReference>
<feature type="transmembrane region" description="Helical" evidence="9">
    <location>
        <begin position="492"/>
        <end position="512"/>
    </location>
</feature>
<gene>
    <name evidence="11" type="ORF">Pla100_57910</name>
</gene>
<dbReference type="PANTHER" id="PTHR13325:SF3">
    <property type="entry name" value="MEMBRANE-BOUND TRANSCRIPTION FACTOR SITE-2 PROTEASE"/>
    <property type="match status" value="1"/>
</dbReference>
<evidence type="ECO:0000313" key="12">
    <source>
        <dbReference type="Proteomes" id="UP000316213"/>
    </source>
</evidence>
<sequence>MGATADPTIGLGDRMVEKQVQGPQDQGSQDDRKTGEDKGTGDGVADRLTWSVLNLPAEVPVAAVSVAKDPVVEDIFAEDLVAEGESDLAKEAVEPHEMTVVPESVSFADAADGAKAPVVRIDEDVEFTPVQVAGVSLVRCVHRGTGQHYQFGAAEYHVAMMLDGTRNVSQIVAEAHDSGLDWTSQDVAEFIGVLISQKIATTSTPATPPPAEKVLDPFFSSAMAFIGKTCSFAISLRFPLAHADPIARRVTPWLRPMLSRRGSLIVSVMIAITLFFAWVQRDRLAAELMRIFDSKQWWVALVGWAVLKFIHETGHACVARHLGVRCGRAGVMFFMFAPMAYVDVTEAWKLPRRTARMAIAMGGVYFELICASLALWVWWWCEGSQVGHVAAQIFFLAGPATLLVNANPLLRLDGYYVLSDLVDVPNLREQGRRLFGGAVERRLFGMIAPKTHLNGWRRSFAAYHAAASVVFQFVWMGGLVIVVSMWAGPLGLLIAGSAVFLWTVIPTTRWFIKVWNYTELSEEFSIGSHRRRFLWVTLTVLAVLQFLITLPSPLIVSVPVVVRFANDQILRAPASGFVQQVYFQSGDQVRQGEVIVQLRDDELAVRRDEIRLELESEAIQWQLNERQDALGLAEASQRRSESLRRKLSEIEEQIEAMRIKAIEDGEILTPMLEKLHEAFVVHGQELVQTGNRNRKELLISIGEDQMDTYNVAVQQGHRLRVCFRGGQWLDVVPSEMLPRASREVPHPAMSATAGGPLAVSPTHSDSVQGREQPGIELIAPRFEAVVPLSPGLSDSVRCGELGEMALQDKRSLAHRFWIWLGG</sequence>
<feature type="coiled-coil region" evidence="7">
    <location>
        <begin position="633"/>
        <end position="660"/>
    </location>
</feature>
<feature type="transmembrane region" description="Helical" evidence="9">
    <location>
        <begin position="262"/>
        <end position="279"/>
    </location>
</feature>
<dbReference type="GO" id="GO:0004222">
    <property type="term" value="F:metalloendopeptidase activity"/>
    <property type="evidence" value="ECO:0007669"/>
    <property type="project" value="InterPro"/>
</dbReference>
<proteinExistence type="inferred from homology"/>
<dbReference type="GO" id="GO:0016020">
    <property type="term" value="C:membrane"/>
    <property type="evidence" value="ECO:0007669"/>
    <property type="project" value="InterPro"/>
</dbReference>
<feature type="transmembrane region" description="Helical" evidence="9">
    <location>
        <begin position="358"/>
        <end position="379"/>
    </location>
</feature>
<dbReference type="InterPro" id="IPR008915">
    <property type="entry name" value="Peptidase_M50"/>
</dbReference>
<feature type="transmembrane region" description="Helical" evidence="9">
    <location>
        <begin position="385"/>
        <end position="404"/>
    </location>
</feature>
<dbReference type="SUPFAM" id="SSF111369">
    <property type="entry name" value="HlyD-like secretion proteins"/>
    <property type="match status" value="1"/>
</dbReference>
<evidence type="ECO:0000256" key="4">
    <source>
        <dbReference type="ARBA" id="ARBA00022692"/>
    </source>
</evidence>
<keyword evidence="6 9" id="KW-0472">Membrane</keyword>
<comment type="subcellular location">
    <subcellularLocation>
        <location evidence="2">Endomembrane system</location>
        <topology evidence="2">Multi-pass membrane protein</topology>
    </subcellularLocation>
</comment>
<feature type="region of interest" description="Disordered" evidence="8">
    <location>
        <begin position="1"/>
        <end position="44"/>
    </location>
</feature>
<dbReference type="Proteomes" id="UP000316213">
    <property type="component" value="Unassembled WGS sequence"/>
</dbReference>
<evidence type="ECO:0000259" key="10">
    <source>
        <dbReference type="Pfam" id="PF02163"/>
    </source>
</evidence>
<name>A0A5C5ZKN7_9BACT</name>
<dbReference type="GO" id="GO:0012505">
    <property type="term" value="C:endomembrane system"/>
    <property type="evidence" value="ECO:0007669"/>
    <property type="project" value="UniProtKB-SubCell"/>
</dbReference>
<feature type="transmembrane region" description="Helical" evidence="9">
    <location>
        <begin position="460"/>
        <end position="486"/>
    </location>
</feature>
<dbReference type="GO" id="GO:0031293">
    <property type="term" value="P:membrane protein intracellular domain proteolysis"/>
    <property type="evidence" value="ECO:0007669"/>
    <property type="project" value="TreeGrafter"/>
</dbReference>
<dbReference type="Gene3D" id="2.40.50.100">
    <property type="match status" value="1"/>
</dbReference>
<organism evidence="11 12">
    <name type="scientific">Neorhodopirellula pilleata</name>
    <dbReference type="NCBI Taxonomy" id="2714738"/>
    <lineage>
        <taxon>Bacteria</taxon>
        <taxon>Pseudomonadati</taxon>
        <taxon>Planctomycetota</taxon>
        <taxon>Planctomycetia</taxon>
        <taxon>Pirellulales</taxon>
        <taxon>Pirellulaceae</taxon>
        <taxon>Neorhodopirellula</taxon>
    </lineage>
</organism>
<keyword evidence="4 9" id="KW-0812">Transmembrane</keyword>
<evidence type="ECO:0000256" key="1">
    <source>
        <dbReference type="ARBA" id="ARBA00001947"/>
    </source>
</evidence>
<dbReference type="AlphaFoldDB" id="A0A5C5ZKN7"/>
<keyword evidence="7" id="KW-0175">Coiled coil</keyword>
<evidence type="ECO:0000313" key="11">
    <source>
        <dbReference type="EMBL" id="TWT87939.1"/>
    </source>
</evidence>
<dbReference type="Gene3D" id="1.10.287.470">
    <property type="entry name" value="Helix hairpin bin"/>
    <property type="match status" value="1"/>
</dbReference>
<evidence type="ECO:0000256" key="8">
    <source>
        <dbReference type="SAM" id="MobiDB-lite"/>
    </source>
</evidence>
<feature type="compositionally biased region" description="Basic and acidic residues" evidence="8">
    <location>
        <begin position="29"/>
        <end position="40"/>
    </location>
</feature>